<dbReference type="InterPro" id="IPR015421">
    <property type="entry name" value="PyrdxlP-dep_Trfase_major"/>
</dbReference>
<accession>A0A846MZK0</accession>
<comment type="caution">
    <text evidence="14">The sequence shown here is derived from an EMBL/GenBank/DDBJ whole genome shotgun (WGS) entry which is preliminary data.</text>
</comment>
<dbReference type="InterPro" id="IPR015422">
    <property type="entry name" value="PyrdxlP-dep_Trfase_small"/>
</dbReference>
<dbReference type="Proteomes" id="UP000570514">
    <property type="component" value="Unassembled WGS sequence"/>
</dbReference>
<dbReference type="Gene3D" id="3.40.640.10">
    <property type="entry name" value="Type I PLP-dependent aspartate aminotransferase-like (Major domain)"/>
    <property type="match status" value="1"/>
</dbReference>
<dbReference type="Pfam" id="PF00155">
    <property type="entry name" value="Aminotran_1_2"/>
    <property type="match status" value="1"/>
</dbReference>
<comment type="cofactor">
    <cofactor evidence="1 12">
        <name>pyridoxal 5'-phosphate</name>
        <dbReference type="ChEBI" id="CHEBI:597326"/>
    </cofactor>
</comment>
<dbReference type="EMBL" id="JAASRM010000001">
    <property type="protein sequence ID" value="NIK89094.1"/>
    <property type="molecule type" value="Genomic_DNA"/>
</dbReference>
<dbReference type="PROSITE" id="PS00599">
    <property type="entry name" value="AA_TRANSFER_CLASS_2"/>
    <property type="match status" value="1"/>
</dbReference>
<keyword evidence="14" id="KW-0012">Acyltransferase</keyword>
<dbReference type="GO" id="GO:0008710">
    <property type="term" value="F:8-amino-7-oxononanoate synthase activity"/>
    <property type="evidence" value="ECO:0007669"/>
    <property type="project" value="UniProtKB-EC"/>
</dbReference>
<dbReference type="PANTHER" id="PTHR13693:SF100">
    <property type="entry name" value="8-AMINO-7-OXONONANOATE SYNTHASE"/>
    <property type="match status" value="1"/>
</dbReference>
<dbReference type="InterPro" id="IPR050087">
    <property type="entry name" value="AON_synthase_class-II"/>
</dbReference>
<dbReference type="InterPro" id="IPR004839">
    <property type="entry name" value="Aminotransferase_I/II_large"/>
</dbReference>
<evidence type="ECO:0000256" key="12">
    <source>
        <dbReference type="RuleBase" id="RU003693"/>
    </source>
</evidence>
<dbReference type="GO" id="GO:0030170">
    <property type="term" value="F:pyridoxal phosphate binding"/>
    <property type="evidence" value="ECO:0007669"/>
    <property type="project" value="InterPro"/>
</dbReference>
<evidence type="ECO:0000256" key="7">
    <source>
        <dbReference type="ARBA" id="ARBA00022756"/>
    </source>
</evidence>
<gene>
    <name evidence="14" type="ORF">FHS83_002412</name>
</gene>
<dbReference type="RefSeq" id="WP_167083213.1">
    <property type="nucleotide sequence ID" value="NZ_JAASRM010000001.1"/>
</dbReference>
<dbReference type="AlphaFoldDB" id="A0A846MZK0"/>
<name>A0A846MZK0_9PROT</name>
<evidence type="ECO:0000256" key="11">
    <source>
        <dbReference type="ARBA" id="ARBA00047715"/>
    </source>
</evidence>
<keyword evidence="6 14" id="KW-0808">Transferase</keyword>
<comment type="similarity">
    <text evidence="3">Belongs to the class-II pyridoxal-phosphate-dependent aminotransferase family. BioF subfamily.</text>
</comment>
<comment type="subunit">
    <text evidence="4">Homodimer.</text>
</comment>
<organism evidence="14 15">
    <name type="scientific">Rhizomicrobium palustre</name>
    <dbReference type="NCBI Taxonomy" id="189966"/>
    <lineage>
        <taxon>Bacteria</taxon>
        <taxon>Pseudomonadati</taxon>
        <taxon>Pseudomonadota</taxon>
        <taxon>Alphaproteobacteria</taxon>
        <taxon>Micropepsales</taxon>
        <taxon>Micropepsaceae</taxon>
        <taxon>Rhizomicrobium</taxon>
    </lineage>
</organism>
<evidence type="ECO:0000256" key="5">
    <source>
        <dbReference type="ARBA" id="ARBA00013187"/>
    </source>
</evidence>
<evidence type="ECO:0000256" key="3">
    <source>
        <dbReference type="ARBA" id="ARBA00010008"/>
    </source>
</evidence>
<evidence type="ECO:0000256" key="9">
    <source>
        <dbReference type="ARBA" id="ARBA00032610"/>
    </source>
</evidence>
<dbReference type="PANTHER" id="PTHR13693">
    <property type="entry name" value="CLASS II AMINOTRANSFERASE/8-AMINO-7-OXONONANOATE SYNTHASE"/>
    <property type="match status" value="1"/>
</dbReference>
<protein>
    <recommendedName>
        <fullName evidence="5">8-amino-7-oxononanoate synthase</fullName>
        <ecNumber evidence="5">2.3.1.47</ecNumber>
    </recommendedName>
    <alternativeName>
        <fullName evidence="9">7-keto-8-amino-pelargonic acid synthase</fullName>
    </alternativeName>
    <alternativeName>
        <fullName evidence="10">8-amino-7-ketopelargonate synthase</fullName>
    </alternativeName>
</protein>
<keyword evidence="8 12" id="KW-0663">Pyridoxal phosphate</keyword>
<dbReference type="SUPFAM" id="SSF53383">
    <property type="entry name" value="PLP-dependent transferases"/>
    <property type="match status" value="1"/>
</dbReference>
<reference evidence="14 15" key="1">
    <citation type="submission" date="2020-03" db="EMBL/GenBank/DDBJ databases">
        <title>Genomic Encyclopedia of Type Strains, Phase IV (KMG-IV): sequencing the most valuable type-strain genomes for metagenomic binning, comparative biology and taxonomic classification.</title>
        <authorList>
            <person name="Goeker M."/>
        </authorList>
    </citation>
    <scope>NUCLEOTIDE SEQUENCE [LARGE SCALE GENOMIC DNA]</scope>
    <source>
        <strain evidence="14 15">DSM 19867</strain>
    </source>
</reference>
<keyword evidence="15" id="KW-1185">Reference proteome</keyword>
<comment type="pathway">
    <text evidence="2">Cofactor biosynthesis; biotin biosynthesis.</text>
</comment>
<evidence type="ECO:0000313" key="15">
    <source>
        <dbReference type="Proteomes" id="UP000570514"/>
    </source>
</evidence>
<keyword evidence="7" id="KW-0093">Biotin biosynthesis</keyword>
<dbReference type="InterPro" id="IPR015424">
    <property type="entry name" value="PyrdxlP-dep_Trfase"/>
</dbReference>
<proteinExistence type="inferred from homology"/>
<evidence type="ECO:0000256" key="4">
    <source>
        <dbReference type="ARBA" id="ARBA00011738"/>
    </source>
</evidence>
<feature type="domain" description="Aminotransferase class I/classII large" evidence="13">
    <location>
        <begin position="41"/>
        <end position="381"/>
    </location>
</feature>
<comment type="catalytic activity">
    <reaction evidence="11">
        <text>6-carboxyhexanoyl-[ACP] + L-alanine + H(+) = (8S)-8-amino-7-oxononanoate + holo-[ACP] + CO2</text>
        <dbReference type="Rhea" id="RHEA:42288"/>
        <dbReference type="Rhea" id="RHEA-COMP:9685"/>
        <dbReference type="Rhea" id="RHEA-COMP:9955"/>
        <dbReference type="ChEBI" id="CHEBI:15378"/>
        <dbReference type="ChEBI" id="CHEBI:16526"/>
        <dbReference type="ChEBI" id="CHEBI:57972"/>
        <dbReference type="ChEBI" id="CHEBI:64479"/>
        <dbReference type="ChEBI" id="CHEBI:78846"/>
        <dbReference type="ChEBI" id="CHEBI:149468"/>
        <dbReference type="EC" id="2.3.1.47"/>
    </reaction>
</comment>
<evidence type="ECO:0000256" key="1">
    <source>
        <dbReference type="ARBA" id="ARBA00001933"/>
    </source>
</evidence>
<evidence type="ECO:0000313" key="14">
    <source>
        <dbReference type="EMBL" id="NIK89094.1"/>
    </source>
</evidence>
<sequence>MDFEAAYLNYAAARQEKMLLRVLKESEPLGQGKLRRDGRVLINFAGNDYLGLSHHPALIAAAKRYAEAFGTGSAASRLVTGNLSCFSEIEEKLAAGKGKEAALILAAGYQTNLTVLAALADKDVLGRKVTILADRLIHNSLLQGALLSGARLARFHHNDLAHLETLLARESENAVIIVSESVFGMDGDVADLAALGALAKRFGAMLYIDEAHATGLFGKNGFGLAADCPDLVDIVMGTFGKALGSFGSYIACSKAARDFLVQRCGGLVYSTALPPQVLGSIAAAIDLVPTLEAERAHLETLSQRLREGLVALGFDCGASATQIVPVIIGDEARAMAMVAALEEQGFLAAAIRPPTVPQGTARLRLSLSAAHQTEDIDAFLSVMAGLQ</sequence>
<dbReference type="Gene3D" id="3.90.1150.10">
    <property type="entry name" value="Aspartate Aminotransferase, domain 1"/>
    <property type="match status" value="1"/>
</dbReference>
<evidence type="ECO:0000256" key="10">
    <source>
        <dbReference type="ARBA" id="ARBA00033381"/>
    </source>
</evidence>
<dbReference type="InterPro" id="IPR001917">
    <property type="entry name" value="Aminotrans_II_pyridoxalP_BS"/>
</dbReference>
<dbReference type="GO" id="GO:0009102">
    <property type="term" value="P:biotin biosynthetic process"/>
    <property type="evidence" value="ECO:0007669"/>
    <property type="project" value="UniProtKB-KW"/>
</dbReference>
<evidence type="ECO:0000256" key="2">
    <source>
        <dbReference type="ARBA" id="ARBA00004746"/>
    </source>
</evidence>
<dbReference type="EC" id="2.3.1.47" evidence="5"/>
<evidence type="ECO:0000256" key="8">
    <source>
        <dbReference type="ARBA" id="ARBA00022898"/>
    </source>
</evidence>
<evidence type="ECO:0000259" key="13">
    <source>
        <dbReference type="Pfam" id="PF00155"/>
    </source>
</evidence>
<evidence type="ECO:0000256" key="6">
    <source>
        <dbReference type="ARBA" id="ARBA00022679"/>
    </source>
</evidence>